<dbReference type="PROSITE" id="PS51450">
    <property type="entry name" value="LRR"/>
    <property type="match status" value="1"/>
</dbReference>
<dbReference type="InterPro" id="IPR050715">
    <property type="entry name" value="LRR-SigEffector_domain"/>
</dbReference>
<keyword evidence="2" id="KW-0677">Repeat</keyword>
<reference evidence="3 4" key="1">
    <citation type="submission" date="2019-09" db="EMBL/GenBank/DDBJ databases">
        <title>FDA dAtabase for Regulatory Grade micrObial Sequences (FDA-ARGOS): Supporting development and validation of Infectious Disease Dx tests.</title>
        <authorList>
            <person name="Sciortino C."/>
            <person name="Tallon L."/>
            <person name="Sadzewicz L."/>
            <person name="Vavikolanu K."/>
            <person name="Mehta A."/>
            <person name="Aluvathingal J."/>
            <person name="Nadendla S."/>
            <person name="Nandy P."/>
            <person name="Geyer C."/>
            <person name="Yan Y."/>
            <person name="Sichtig H."/>
        </authorList>
    </citation>
    <scope>NUCLEOTIDE SEQUENCE [LARGE SCALE GENOMIC DNA]</scope>
    <source>
        <strain evidence="3 4">FDAARGOS_636</strain>
    </source>
</reference>
<dbReference type="RefSeq" id="WP_168238502.1">
    <property type="nucleotide sequence ID" value="NZ_CP050995.1"/>
</dbReference>
<dbReference type="InterPro" id="IPR001611">
    <property type="entry name" value="Leu-rich_rpt"/>
</dbReference>
<dbReference type="EMBL" id="CP050995">
    <property type="protein sequence ID" value="QIY91081.1"/>
    <property type="molecule type" value="Genomic_DNA"/>
</dbReference>
<sequence>MKNLIYLFLLVPILYSCQKYNKPPYDNLERKLRVLPDTINTIPMDSLWYKRDSLTYLRFKNIKLMYMEVDSIPNWIGSYNNLSFLSTTVSKHKFKVIPKSIGNLKKLTSLTLSNGEISIIPSELYNLISIQYFNIEDNNIKSIDKNINQLKKLKSLSLSDNPITTIPKEICELNNLESLVLENTKIKELPKCLGDLQYLNWINISGTRLEEFPIEILNAPKLETIHAKGLKLKNYKEVKAICKKRNITFYYDE</sequence>
<dbReference type="PANTHER" id="PTHR45752">
    <property type="entry name" value="LEUCINE-RICH REPEAT-CONTAINING"/>
    <property type="match status" value="1"/>
</dbReference>
<dbReference type="SUPFAM" id="SSF52058">
    <property type="entry name" value="L domain-like"/>
    <property type="match status" value="1"/>
</dbReference>
<dbReference type="Pfam" id="PF13855">
    <property type="entry name" value="LRR_8"/>
    <property type="match status" value="1"/>
</dbReference>
<evidence type="ECO:0000313" key="3">
    <source>
        <dbReference type="EMBL" id="QIY91081.1"/>
    </source>
</evidence>
<dbReference type="PROSITE" id="PS51257">
    <property type="entry name" value="PROKAR_LIPOPROTEIN"/>
    <property type="match status" value="1"/>
</dbReference>
<proteinExistence type="predicted"/>
<dbReference type="Proteomes" id="UP000501570">
    <property type="component" value="Chromosome"/>
</dbReference>
<dbReference type="InterPro" id="IPR032675">
    <property type="entry name" value="LRR_dom_sf"/>
</dbReference>
<dbReference type="SMART" id="SM00369">
    <property type="entry name" value="LRR_TYP"/>
    <property type="match status" value="3"/>
</dbReference>
<keyword evidence="1" id="KW-0433">Leucine-rich repeat</keyword>
<protein>
    <submittedName>
        <fullName evidence="3">Leucine-rich repeat domain-containing protein</fullName>
    </submittedName>
</protein>
<name>A0ABX6KR33_CHRGL</name>
<evidence type="ECO:0000256" key="2">
    <source>
        <dbReference type="ARBA" id="ARBA00022737"/>
    </source>
</evidence>
<dbReference type="InterPro" id="IPR003591">
    <property type="entry name" value="Leu-rich_rpt_typical-subtyp"/>
</dbReference>
<evidence type="ECO:0000313" key="4">
    <source>
        <dbReference type="Proteomes" id="UP000501570"/>
    </source>
</evidence>
<gene>
    <name evidence="3" type="ORF">FOB44_10650</name>
</gene>
<keyword evidence="4" id="KW-1185">Reference proteome</keyword>
<evidence type="ECO:0000256" key="1">
    <source>
        <dbReference type="ARBA" id="ARBA00022614"/>
    </source>
</evidence>
<dbReference type="Gene3D" id="3.80.10.10">
    <property type="entry name" value="Ribonuclease Inhibitor"/>
    <property type="match status" value="1"/>
</dbReference>
<accession>A0ABX6KR33</accession>
<dbReference type="PANTHER" id="PTHR45752:SF187">
    <property type="entry name" value="LEUCINE-RICH REPEAT AND IQ DOMAIN-CONTAINING PROTEIN 4"/>
    <property type="match status" value="1"/>
</dbReference>
<organism evidence="3 4">
    <name type="scientific">Chryseobacterium gallinarum</name>
    <dbReference type="NCBI Taxonomy" id="1324352"/>
    <lineage>
        <taxon>Bacteria</taxon>
        <taxon>Pseudomonadati</taxon>
        <taxon>Bacteroidota</taxon>
        <taxon>Flavobacteriia</taxon>
        <taxon>Flavobacteriales</taxon>
        <taxon>Weeksellaceae</taxon>
        <taxon>Chryseobacterium group</taxon>
        <taxon>Chryseobacterium</taxon>
    </lineage>
</organism>